<feature type="region of interest" description="Disordered" evidence="1">
    <location>
        <begin position="32"/>
        <end position="58"/>
    </location>
</feature>
<sequence>MLLNVEPRHDRIKDQLMQDRLAQMGDWLAAMGRPYSKPGPGHTRTTLSTGMCGKKEFA</sequence>
<evidence type="ECO:0000313" key="3">
    <source>
        <dbReference type="Proteomes" id="UP000828390"/>
    </source>
</evidence>
<proteinExistence type="predicted"/>
<gene>
    <name evidence="2" type="ORF">DPMN_082071</name>
</gene>
<reference evidence="2" key="1">
    <citation type="journal article" date="2019" name="bioRxiv">
        <title>The Genome of the Zebra Mussel, Dreissena polymorpha: A Resource for Invasive Species Research.</title>
        <authorList>
            <person name="McCartney M.A."/>
            <person name="Auch B."/>
            <person name="Kono T."/>
            <person name="Mallez S."/>
            <person name="Zhang Y."/>
            <person name="Obille A."/>
            <person name="Becker A."/>
            <person name="Abrahante J.E."/>
            <person name="Garbe J."/>
            <person name="Badalamenti J.P."/>
            <person name="Herman A."/>
            <person name="Mangelson H."/>
            <person name="Liachko I."/>
            <person name="Sullivan S."/>
            <person name="Sone E.D."/>
            <person name="Koren S."/>
            <person name="Silverstein K.A.T."/>
            <person name="Beckman K.B."/>
            <person name="Gohl D.M."/>
        </authorList>
    </citation>
    <scope>NUCLEOTIDE SEQUENCE</scope>
    <source>
        <strain evidence="2">Duluth1</strain>
        <tissue evidence="2">Whole animal</tissue>
    </source>
</reference>
<evidence type="ECO:0000256" key="1">
    <source>
        <dbReference type="SAM" id="MobiDB-lite"/>
    </source>
</evidence>
<name>A0A9D3Y9B4_DREPO</name>
<accession>A0A9D3Y9B4</accession>
<keyword evidence="3" id="KW-1185">Reference proteome</keyword>
<evidence type="ECO:0000313" key="2">
    <source>
        <dbReference type="EMBL" id="KAH3694631.1"/>
    </source>
</evidence>
<reference evidence="2" key="2">
    <citation type="submission" date="2020-11" db="EMBL/GenBank/DDBJ databases">
        <authorList>
            <person name="McCartney M.A."/>
            <person name="Auch B."/>
            <person name="Kono T."/>
            <person name="Mallez S."/>
            <person name="Becker A."/>
            <person name="Gohl D.M."/>
            <person name="Silverstein K.A.T."/>
            <person name="Koren S."/>
            <person name="Bechman K.B."/>
            <person name="Herman A."/>
            <person name="Abrahante J.E."/>
            <person name="Garbe J."/>
        </authorList>
    </citation>
    <scope>NUCLEOTIDE SEQUENCE</scope>
    <source>
        <strain evidence="2">Duluth1</strain>
        <tissue evidence="2">Whole animal</tissue>
    </source>
</reference>
<dbReference type="EMBL" id="JAIWYP010000016">
    <property type="protein sequence ID" value="KAH3694631.1"/>
    <property type="molecule type" value="Genomic_DNA"/>
</dbReference>
<dbReference type="AlphaFoldDB" id="A0A9D3Y9B4"/>
<organism evidence="2 3">
    <name type="scientific">Dreissena polymorpha</name>
    <name type="common">Zebra mussel</name>
    <name type="synonym">Mytilus polymorpha</name>
    <dbReference type="NCBI Taxonomy" id="45954"/>
    <lineage>
        <taxon>Eukaryota</taxon>
        <taxon>Metazoa</taxon>
        <taxon>Spiralia</taxon>
        <taxon>Lophotrochozoa</taxon>
        <taxon>Mollusca</taxon>
        <taxon>Bivalvia</taxon>
        <taxon>Autobranchia</taxon>
        <taxon>Heteroconchia</taxon>
        <taxon>Euheterodonta</taxon>
        <taxon>Imparidentia</taxon>
        <taxon>Neoheterodontei</taxon>
        <taxon>Myida</taxon>
        <taxon>Dreissenoidea</taxon>
        <taxon>Dreissenidae</taxon>
        <taxon>Dreissena</taxon>
    </lineage>
</organism>
<dbReference type="Proteomes" id="UP000828390">
    <property type="component" value="Unassembled WGS sequence"/>
</dbReference>
<comment type="caution">
    <text evidence="2">The sequence shown here is derived from an EMBL/GenBank/DDBJ whole genome shotgun (WGS) entry which is preliminary data.</text>
</comment>
<protein>
    <submittedName>
        <fullName evidence="2">Uncharacterized protein</fullName>
    </submittedName>
</protein>